<sequence length="81" mass="9378">MLLEIQQKGKDSKPQLALEDNDDLDMWERHWTLQSQVDTALIHAPAHYPEPDNYEEIDWETFWTLESAGTEEFANSGKEGS</sequence>
<evidence type="ECO:0000313" key="2">
    <source>
        <dbReference type="Proteomes" id="UP001196413"/>
    </source>
</evidence>
<dbReference type="AlphaFoldDB" id="A0AAD5WK76"/>
<keyword evidence="2" id="KW-1185">Reference proteome</keyword>
<evidence type="ECO:0000313" key="1">
    <source>
        <dbReference type="EMBL" id="KAJ1373669.1"/>
    </source>
</evidence>
<name>A0AAD5WK76_PARTN</name>
<accession>A0AAD5WK76</accession>
<dbReference type="EMBL" id="JAHQIW010007322">
    <property type="protein sequence ID" value="KAJ1373669.1"/>
    <property type="molecule type" value="Genomic_DNA"/>
</dbReference>
<proteinExistence type="predicted"/>
<reference evidence="1" key="1">
    <citation type="submission" date="2021-06" db="EMBL/GenBank/DDBJ databases">
        <title>Parelaphostrongylus tenuis whole genome reference sequence.</title>
        <authorList>
            <person name="Garwood T.J."/>
            <person name="Larsen P.A."/>
            <person name="Fountain-Jones N.M."/>
            <person name="Garbe J.R."/>
            <person name="Macchietto M.G."/>
            <person name="Kania S.A."/>
            <person name="Gerhold R.W."/>
            <person name="Richards J.E."/>
            <person name="Wolf T.M."/>
        </authorList>
    </citation>
    <scope>NUCLEOTIDE SEQUENCE</scope>
    <source>
        <strain evidence="1">MNPRO001-30</strain>
        <tissue evidence="1">Meninges</tissue>
    </source>
</reference>
<protein>
    <submittedName>
        <fullName evidence="1">Uncharacterized protein</fullName>
    </submittedName>
</protein>
<dbReference type="Proteomes" id="UP001196413">
    <property type="component" value="Unassembled WGS sequence"/>
</dbReference>
<organism evidence="1 2">
    <name type="scientific">Parelaphostrongylus tenuis</name>
    <name type="common">Meningeal worm</name>
    <dbReference type="NCBI Taxonomy" id="148309"/>
    <lineage>
        <taxon>Eukaryota</taxon>
        <taxon>Metazoa</taxon>
        <taxon>Ecdysozoa</taxon>
        <taxon>Nematoda</taxon>
        <taxon>Chromadorea</taxon>
        <taxon>Rhabditida</taxon>
        <taxon>Rhabditina</taxon>
        <taxon>Rhabditomorpha</taxon>
        <taxon>Strongyloidea</taxon>
        <taxon>Metastrongylidae</taxon>
        <taxon>Parelaphostrongylus</taxon>
    </lineage>
</organism>
<gene>
    <name evidence="1" type="ORF">KIN20_036138</name>
</gene>
<comment type="caution">
    <text evidence="1">The sequence shown here is derived from an EMBL/GenBank/DDBJ whole genome shotgun (WGS) entry which is preliminary data.</text>
</comment>